<feature type="binding site" evidence="6">
    <location>
        <position position="107"/>
    </location>
    <ligand>
        <name>substrate</name>
    </ligand>
</feature>
<feature type="binding site" evidence="6">
    <location>
        <position position="234"/>
    </location>
    <ligand>
        <name>substrate</name>
    </ligand>
</feature>
<accession>A0A8I1JM05</accession>
<comment type="catalytic activity">
    <reaction evidence="5 6">
        <text>L-glutamine + H2O = L-glutamate + NH4(+)</text>
        <dbReference type="Rhea" id="RHEA:15889"/>
        <dbReference type="ChEBI" id="CHEBI:15377"/>
        <dbReference type="ChEBI" id="CHEBI:28938"/>
        <dbReference type="ChEBI" id="CHEBI:29985"/>
        <dbReference type="ChEBI" id="CHEBI:58359"/>
        <dbReference type="EC" id="3.5.1.2"/>
    </reaction>
</comment>
<evidence type="ECO:0000313" key="7">
    <source>
        <dbReference type="EMBL" id="MBI6884980.1"/>
    </source>
</evidence>
<evidence type="ECO:0000256" key="5">
    <source>
        <dbReference type="ARBA" id="ARBA00049534"/>
    </source>
</evidence>
<evidence type="ECO:0000256" key="3">
    <source>
        <dbReference type="ARBA" id="ARBA00012918"/>
    </source>
</evidence>
<dbReference type="InterPro" id="IPR015868">
    <property type="entry name" value="Glutaminase"/>
</dbReference>
<dbReference type="Pfam" id="PF04960">
    <property type="entry name" value="Glutaminase"/>
    <property type="match status" value="1"/>
</dbReference>
<keyword evidence="6" id="KW-0007">Acetylation</keyword>
<comment type="similarity">
    <text evidence="1 6">Belongs to the glutaminase family.</text>
</comment>
<dbReference type="PANTHER" id="PTHR12544">
    <property type="entry name" value="GLUTAMINASE"/>
    <property type="match status" value="1"/>
</dbReference>
<feature type="binding site" evidence="6">
    <location>
        <position position="252"/>
    </location>
    <ligand>
        <name>substrate</name>
    </ligand>
</feature>
<comment type="subunit">
    <text evidence="2 6">Homotetramer.</text>
</comment>
<evidence type="ECO:0000256" key="4">
    <source>
        <dbReference type="ARBA" id="ARBA00022801"/>
    </source>
</evidence>
<dbReference type="PANTHER" id="PTHR12544:SF29">
    <property type="entry name" value="GLUTAMINASE"/>
    <property type="match status" value="1"/>
</dbReference>
<dbReference type="EC" id="3.5.1.2" evidence="3 6"/>
<dbReference type="GO" id="GO:0004359">
    <property type="term" value="F:glutaminase activity"/>
    <property type="evidence" value="ECO:0007669"/>
    <property type="project" value="UniProtKB-UniRule"/>
</dbReference>
<feature type="binding site" evidence="6">
    <location>
        <position position="57"/>
    </location>
    <ligand>
        <name>substrate</name>
    </ligand>
</feature>
<dbReference type="Gene3D" id="3.40.710.10">
    <property type="entry name" value="DD-peptidase/beta-lactamase superfamily"/>
    <property type="match status" value="1"/>
</dbReference>
<reference evidence="7" key="1">
    <citation type="submission" date="2020-12" db="EMBL/GenBank/DDBJ databases">
        <title>Enhanced detection system for hospital associated transmission using whole genome sequencing surveillance.</title>
        <authorList>
            <person name="Harrison L.H."/>
            <person name="Van Tyne D."/>
            <person name="Marsh J.W."/>
            <person name="Griffith M.P."/>
            <person name="Snyder D.J."/>
            <person name="Cooper V.S."/>
            <person name="Mustapha M."/>
        </authorList>
    </citation>
    <scope>NUCLEOTIDE SEQUENCE</scope>
    <source>
        <strain evidence="7">PSB00042</strain>
    </source>
</reference>
<dbReference type="GO" id="GO:0006543">
    <property type="term" value="P:L-glutamine catabolic process"/>
    <property type="evidence" value="ECO:0007669"/>
    <property type="project" value="TreeGrafter"/>
</dbReference>
<organism evidence="7 8">
    <name type="scientific">Pseudomonas putida</name>
    <name type="common">Arthrobacter siderocapsulatus</name>
    <dbReference type="NCBI Taxonomy" id="303"/>
    <lineage>
        <taxon>Bacteria</taxon>
        <taxon>Pseudomonadati</taxon>
        <taxon>Pseudomonadota</taxon>
        <taxon>Gammaproteobacteria</taxon>
        <taxon>Pseudomonadales</taxon>
        <taxon>Pseudomonadaceae</taxon>
        <taxon>Pseudomonas</taxon>
    </lineage>
</organism>
<dbReference type="InterPro" id="IPR012338">
    <property type="entry name" value="Beta-lactam/transpept-like"/>
</dbReference>
<dbReference type="EMBL" id="JAEHTE010000014">
    <property type="protein sequence ID" value="MBI6884980.1"/>
    <property type="molecule type" value="Genomic_DNA"/>
</dbReference>
<name>A0A8I1JM05_PSEPU</name>
<dbReference type="SUPFAM" id="SSF56601">
    <property type="entry name" value="beta-lactamase/transpeptidase-like"/>
    <property type="match status" value="1"/>
</dbReference>
<evidence type="ECO:0000256" key="1">
    <source>
        <dbReference type="ARBA" id="ARBA00011076"/>
    </source>
</evidence>
<evidence type="ECO:0000313" key="8">
    <source>
        <dbReference type="Proteomes" id="UP000637061"/>
    </source>
</evidence>
<protein>
    <recommendedName>
        <fullName evidence="3 6">Glutaminase</fullName>
        <ecNumber evidence="3 6">3.5.1.2</ecNumber>
    </recommendedName>
</protein>
<dbReference type="AlphaFoldDB" id="A0A8I1JM05"/>
<sequence length="303" mass="33085">MQRLRAESIMEVGGGQLVDFIPELAAINPNQLGIALMNSSGQIWSAGEAEVGFSIQSISKAIAYIYALKYSCENITRRVRREAAGHAFNSLIRLEEERGIPRNPFVNGGALVVSDILCAIADDPETDLISFVRSLAGNASIQSDRRVSDCEYRWGARNTSIGYLLKSFNNLNYDVEKVLRLYLHNCAINMSCLDLARFFAFLVNDGRCPVSQEQVISPEQVRIVTGLFSTCGLYEESGAFMCEVGVPTKSGVGGGIVGVLPQGYSFCVWSPALNEHGNSVAGLHFIRRLVKGLASFENKDSLT</sequence>
<dbReference type="HAMAP" id="MF_00313">
    <property type="entry name" value="Glutaminase"/>
    <property type="match status" value="1"/>
</dbReference>
<dbReference type="GO" id="GO:0006537">
    <property type="term" value="P:glutamate biosynthetic process"/>
    <property type="evidence" value="ECO:0007669"/>
    <property type="project" value="TreeGrafter"/>
</dbReference>
<gene>
    <name evidence="6 7" type="primary">glsA</name>
    <name evidence="7" type="ORF">JEU22_13785</name>
</gene>
<feature type="binding site" evidence="6">
    <location>
        <position position="158"/>
    </location>
    <ligand>
        <name>substrate</name>
    </ligand>
</feature>
<evidence type="ECO:0000256" key="6">
    <source>
        <dbReference type="HAMAP-Rule" id="MF_00313"/>
    </source>
</evidence>
<feature type="binding site" evidence="6">
    <location>
        <position position="151"/>
    </location>
    <ligand>
        <name>substrate</name>
    </ligand>
</feature>
<dbReference type="Proteomes" id="UP000637061">
    <property type="component" value="Unassembled WGS sequence"/>
</dbReference>
<dbReference type="FunFam" id="3.40.710.10:FF:000005">
    <property type="entry name" value="Glutaminase"/>
    <property type="match status" value="1"/>
</dbReference>
<proteinExistence type="inferred from homology"/>
<keyword evidence="4 6" id="KW-0378">Hydrolase</keyword>
<comment type="caution">
    <text evidence="7">The sequence shown here is derived from an EMBL/GenBank/DDBJ whole genome shotgun (WGS) entry which is preliminary data.</text>
</comment>
<feature type="binding site" evidence="6">
    <location>
        <position position="182"/>
    </location>
    <ligand>
        <name>substrate</name>
    </ligand>
</feature>
<dbReference type="NCBIfam" id="TIGR03814">
    <property type="entry name" value="Gln_ase"/>
    <property type="match status" value="1"/>
</dbReference>
<evidence type="ECO:0000256" key="2">
    <source>
        <dbReference type="ARBA" id="ARBA00011881"/>
    </source>
</evidence>